<evidence type="ECO:0000256" key="4">
    <source>
        <dbReference type="ARBA" id="ARBA00023136"/>
    </source>
</evidence>
<keyword evidence="3 6" id="KW-1133">Transmembrane helix</keyword>
<dbReference type="OMA" id="CWCSAPR"/>
<organism evidence="8 9">
    <name type="scientific">Penicillium italicum</name>
    <name type="common">Blue mold</name>
    <dbReference type="NCBI Taxonomy" id="40296"/>
    <lineage>
        <taxon>Eukaryota</taxon>
        <taxon>Fungi</taxon>
        <taxon>Dikarya</taxon>
        <taxon>Ascomycota</taxon>
        <taxon>Pezizomycotina</taxon>
        <taxon>Eurotiomycetes</taxon>
        <taxon>Eurotiomycetidae</taxon>
        <taxon>Eurotiales</taxon>
        <taxon>Aspergillaceae</taxon>
        <taxon>Penicillium</taxon>
    </lineage>
</organism>
<dbReference type="PANTHER" id="PTHR12911">
    <property type="entry name" value="SAD1/UNC-84-LIKE PROTEIN-RELATED"/>
    <property type="match status" value="1"/>
</dbReference>
<proteinExistence type="predicted"/>
<feature type="domain" description="SUN" evidence="7">
    <location>
        <begin position="409"/>
        <end position="663"/>
    </location>
</feature>
<dbReference type="HOGENOM" id="CLU_023584_1_0_1"/>
<feature type="compositionally biased region" description="Polar residues" evidence="5">
    <location>
        <begin position="145"/>
        <end position="154"/>
    </location>
</feature>
<dbReference type="InterPro" id="IPR045119">
    <property type="entry name" value="SUN1-5"/>
</dbReference>
<feature type="compositionally biased region" description="Basic and acidic residues" evidence="5">
    <location>
        <begin position="192"/>
        <end position="203"/>
    </location>
</feature>
<evidence type="ECO:0000259" key="7">
    <source>
        <dbReference type="PROSITE" id="PS51469"/>
    </source>
</evidence>
<keyword evidence="9" id="KW-1185">Reference proteome</keyword>
<dbReference type="PhylomeDB" id="A0A0A2LBW7"/>
<comment type="caution">
    <text evidence="8">The sequence shown here is derived from an EMBL/GenBank/DDBJ whole genome shotgun (WGS) entry which is preliminary data.</text>
</comment>
<feature type="transmembrane region" description="Helical" evidence="6">
    <location>
        <begin position="307"/>
        <end position="329"/>
    </location>
</feature>
<dbReference type="Pfam" id="PF07738">
    <property type="entry name" value="Sad1_UNC"/>
    <property type="match status" value="1"/>
</dbReference>
<dbReference type="InterPro" id="IPR012919">
    <property type="entry name" value="SUN_dom"/>
</dbReference>
<dbReference type="GO" id="GO:0043495">
    <property type="term" value="F:protein-membrane adaptor activity"/>
    <property type="evidence" value="ECO:0007669"/>
    <property type="project" value="TreeGrafter"/>
</dbReference>
<evidence type="ECO:0000313" key="9">
    <source>
        <dbReference type="Proteomes" id="UP000030104"/>
    </source>
</evidence>
<dbReference type="GO" id="GO:0034993">
    <property type="term" value="C:meiotic nuclear membrane microtubule tethering complex"/>
    <property type="evidence" value="ECO:0007669"/>
    <property type="project" value="TreeGrafter"/>
</dbReference>
<gene>
    <name evidence="8" type="ORF">PITC_074140</name>
</gene>
<evidence type="ECO:0000256" key="1">
    <source>
        <dbReference type="ARBA" id="ARBA00004370"/>
    </source>
</evidence>
<protein>
    <submittedName>
        <fullName evidence="8">Sad1/UNC-like, C-terminal</fullName>
    </submittedName>
</protein>
<sequence length="663" mass="73314">MPPKRATRRAGATPQRPHQEPEFESILDLVQGPVLPSVPVQASFNYGAATTTALPQRMSIRPNIGIDQIAGAVDARLEVARKRTAAAKKKQGPQARQSKREPTPDEAQLQQSLHNAAEEHSDQTPSPPVPRSVSTDSSPGAQPPLQRQLSNSPLYPSPLQRAGSPRIHSPLGSSSPFRHSSVDNASEASWNLERDINEDDLQRTRPSKRGRNITAPPRRISGLANVLEEDEEEEEEDVKFDSAIYHDLEPDVPKESFLRRWLGAARHQDQEPQSHNDPPNEVRRKSWMQSFEGAMEGPYRNWIRGTFYLLLFLSCIFMPLIAAKLRVYLDNGAFDWDSSSNISIAKPEVFHSLRSQVSKMDVQMSSLSNEISSVRSKQSLSNIHDSTPTDASLLRKPIYKVNFLSVALGAMIDPAKTSPTLGPKQSAPFRALLWASSFATRRALRAPQSPLSALSKWEEVGDCWCSAPRNGTTQLSVLLGRDIVAEELVVEHIPVGASLEPEAAPRTIELWARFKVNPHKTPVKAKPTSEARPGRGFLKLFGDATVSQAPPSTQAPSSRETGLGGFLIPGIGSLHGLVMDLLRRSNPFEPPSAYSDDPILGPNFYRIGKVEYDLHSPDYAQAFKLNTIVDVSTIRVDKVVFRVTSNWGANHTCIYRFKLHGHL</sequence>
<dbReference type="AlphaFoldDB" id="A0A0A2LBW7"/>
<evidence type="ECO:0000256" key="6">
    <source>
        <dbReference type="SAM" id="Phobius"/>
    </source>
</evidence>
<dbReference type="EMBL" id="JQGA01000120">
    <property type="protein sequence ID" value="KGO77607.1"/>
    <property type="molecule type" value="Genomic_DNA"/>
</dbReference>
<feature type="compositionally biased region" description="Acidic residues" evidence="5">
    <location>
        <begin position="227"/>
        <end position="238"/>
    </location>
</feature>
<dbReference type="OrthoDB" id="342281at2759"/>
<evidence type="ECO:0000313" key="8">
    <source>
        <dbReference type="EMBL" id="KGO77607.1"/>
    </source>
</evidence>
<dbReference type="Gene3D" id="2.60.120.260">
    <property type="entry name" value="Galactose-binding domain-like"/>
    <property type="match status" value="1"/>
</dbReference>
<comment type="subcellular location">
    <subcellularLocation>
        <location evidence="1">Membrane</location>
    </subcellularLocation>
</comment>
<accession>A0A0A2LBW7</accession>
<dbReference type="PROSITE" id="PS51469">
    <property type="entry name" value="SUN"/>
    <property type="match status" value="1"/>
</dbReference>
<evidence type="ECO:0000256" key="5">
    <source>
        <dbReference type="SAM" id="MobiDB-lite"/>
    </source>
</evidence>
<feature type="region of interest" description="Disordered" evidence="5">
    <location>
        <begin position="84"/>
        <end position="238"/>
    </location>
</feature>
<feature type="compositionally biased region" description="Polar residues" evidence="5">
    <location>
        <begin position="171"/>
        <end position="189"/>
    </location>
</feature>
<name>A0A0A2LBW7_PENIT</name>
<feature type="region of interest" description="Disordered" evidence="5">
    <location>
        <begin position="1"/>
        <end position="22"/>
    </location>
</feature>
<dbReference type="Proteomes" id="UP000030104">
    <property type="component" value="Unassembled WGS sequence"/>
</dbReference>
<keyword evidence="2 6" id="KW-0812">Transmembrane</keyword>
<reference evidence="8 9" key="1">
    <citation type="journal article" date="2015" name="Mol. Plant Microbe Interact.">
        <title>Genome, transcriptome, and functional analyses of Penicillium expansum provide new insights into secondary metabolism and pathogenicity.</title>
        <authorList>
            <person name="Ballester A.R."/>
            <person name="Marcet-Houben M."/>
            <person name="Levin E."/>
            <person name="Sela N."/>
            <person name="Selma-Lazaro C."/>
            <person name="Carmona L."/>
            <person name="Wisniewski M."/>
            <person name="Droby S."/>
            <person name="Gonzalez-Candelas L."/>
            <person name="Gabaldon T."/>
        </authorList>
    </citation>
    <scope>NUCLEOTIDE SEQUENCE [LARGE SCALE GENOMIC DNA]</scope>
    <source>
        <strain evidence="8 9">PHI-1</strain>
    </source>
</reference>
<dbReference type="STRING" id="40296.A0A0A2LBW7"/>
<keyword evidence="4 6" id="KW-0472">Membrane</keyword>
<evidence type="ECO:0000256" key="2">
    <source>
        <dbReference type="ARBA" id="ARBA00022692"/>
    </source>
</evidence>
<dbReference type="PANTHER" id="PTHR12911:SF8">
    <property type="entry name" value="KLAROID PROTEIN-RELATED"/>
    <property type="match status" value="1"/>
</dbReference>
<evidence type="ECO:0000256" key="3">
    <source>
        <dbReference type="ARBA" id="ARBA00022989"/>
    </source>
</evidence>